<evidence type="ECO:0008006" key="9">
    <source>
        <dbReference type="Google" id="ProtNLM"/>
    </source>
</evidence>
<dbReference type="Gene3D" id="3.40.50.12780">
    <property type="entry name" value="N-terminal domain of ligase-like"/>
    <property type="match status" value="1"/>
</dbReference>
<evidence type="ECO:0000256" key="3">
    <source>
        <dbReference type="ARBA" id="ARBA00022741"/>
    </source>
</evidence>
<comment type="similarity">
    <text evidence="1">Belongs to the ATP-dependent AMP-binding enzyme family.</text>
</comment>
<gene>
    <name evidence="7" type="ORF">GFSPODELE1_LOCUS3210</name>
</gene>
<dbReference type="InterPro" id="IPR042099">
    <property type="entry name" value="ANL_N_sf"/>
</dbReference>
<dbReference type="NCBIfam" id="TIGR01217">
    <property type="entry name" value="ac_ac_CoA_syn"/>
    <property type="match status" value="1"/>
</dbReference>
<evidence type="ECO:0000313" key="7">
    <source>
        <dbReference type="EMBL" id="CAL1700591.1"/>
    </source>
</evidence>
<reference evidence="8" key="1">
    <citation type="submission" date="2024-04" db="EMBL/GenBank/DDBJ databases">
        <authorList>
            <person name="Shaw F."/>
            <person name="Minotto A."/>
        </authorList>
    </citation>
    <scope>NUCLEOTIDE SEQUENCE [LARGE SCALE GENOMIC DNA]</scope>
</reference>
<feature type="domain" description="AMP-dependent synthetase/ligase" evidence="5">
    <location>
        <begin position="115"/>
        <end position="502"/>
    </location>
</feature>
<dbReference type="SUPFAM" id="SSF56801">
    <property type="entry name" value="Acetyl-CoA synthetase-like"/>
    <property type="match status" value="1"/>
</dbReference>
<keyword evidence="3" id="KW-0547">Nucleotide-binding</keyword>
<dbReference type="PANTHER" id="PTHR42921">
    <property type="entry name" value="ACETOACETYL-COA SYNTHETASE"/>
    <property type="match status" value="1"/>
</dbReference>
<dbReference type="Gene3D" id="3.30.300.30">
    <property type="match status" value="1"/>
</dbReference>
<evidence type="ECO:0000256" key="2">
    <source>
        <dbReference type="ARBA" id="ARBA00022598"/>
    </source>
</evidence>
<dbReference type="NCBIfam" id="NF002937">
    <property type="entry name" value="PRK03584.1"/>
    <property type="match status" value="1"/>
</dbReference>
<accession>A0ABP1CY71</accession>
<dbReference type="PANTHER" id="PTHR42921:SF1">
    <property type="entry name" value="ACETOACETYL-COA SYNTHETASE"/>
    <property type="match status" value="1"/>
</dbReference>
<name>A0ABP1CY71_9APHY</name>
<sequence>MASIQLSALAGLDSDTSQEQVEPLYVPPFPERSRIHQFMQHVNTSRGLALSSYFDLYNWSISNIDQFWSDVWDETDVLGHKGSHVVDTAALPPDNPAWFAEAKLNWAENMLRCRSPSKTALIEVTEPQPSQPNPPLQRVTYAELYELVADLVSALLSIGLQPGDRVASYASNCIENVAACLAATAIGCIWVSAAADFGPEGVLERFEQVQPKVIFSVDSVVYNAKIHEHIPKLQRLLARLSENSPAQAKIVIIQKTFDDRTTWNSDWTSFKDFVAAGRKKKLGRTGDGEIEWARLGFDWPVWILFSSGTTGRPKPIVHRAGGMLLQLKKELVICADLRPEDVFFYYTTTGWMMWNFLVSGLSIGCTLVLYDGSPLRDPAFLWHLTDELGISIFGTSAKYIDHLSKVYKPREAHQLTTLRHIYSTGSPLAAPLFDFVYHHIKQDVLLGSITGGTDICSLFAGMCTALPVYRGEIQCRLPGMAIEAFTPSGDIAGPDHPGELVCLRPFPCMPVGFWPLPGYGSEEAVEAAKVRYQQAYFSEFKGVWFHGDHVMVTRSRGGNGGGLVMLGRSDGVLNPGGVRFGSAELYDVIDTCFAPNVTHTSHTIVDCLAVSQSITQGTDERVILFVKLLEAEKLNAELEKRIKSEIRTRRSARHVPAKIIQVDDIPYTLNGKRVEVPVKKIINGAPISSVNPATLRNPECLAAYESIGKELRKEAA</sequence>
<organism evidence="7 8">
    <name type="scientific">Somion occarium</name>
    <dbReference type="NCBI Taxonomy" id="3059160"/>
    <lineage>
        <taxon>Eukaryota</taxon>
        <taxon>Fungi</taxon>
        <taxon>Dikarya</taxon>
        <taxon>Basidiomycota</taxon>
        <taxon>Agaricomycotina</taxon>
        <taxon>Agaricomycetes</taxon>
        <taxon>Polyporales</taxon>
        <taxon>Cerrenaceae</taxon>
        <taxon>Somion</taxon>
    </lineage>
</organism>
<keyword evidence="2" id="KW-0436">Ligase</keyword>
<dbReference type="InterPro" id="IPR000873">
    <property type="entry name" value="AMP-dep_synth/lig_dom"/>
</dbReference>
<dbReference type="InterPro" id="IPR005914">
    <property type="entry name" value="Acac_CoA_synth"/>
</dbReference>
<protein>
    <recommendedName>
        <fullName evidence="9">Acetoacetyl-CoA synthetase</fullName>
    </recommendedName>
</protein>
<keyword evidence="4" id="KW-0067">ATP-binding</keyword>
<dbReference type="Pfam" id="PF16177">
    <property type="entry name" value="ACAS_N"/>
    <property type="match status" value="1"/>
</dbReference>
<dbReference type="PROSITE" id="PS00455">
    <property type="entry name" value="AMP_BINDING"/>
    <property type="match status" value="1"/>
</dbReference>
<keyword evidence="8" id="KW-1185">Reference proteome</keyword>
<evidence type="ECO:0000313" key="8">
    <source>
        <dbReference type="Proteomes" id="UP001497453"/>
    </source>
</evidence>
<proteinExistence type="inferred from homology"/>
<dbReference type="InterPro" id="IPR032387">
    <property type="entry name" value="ACAS_N"/>
</dbReference>
<evidence type="ECO:0000256" key="1">
    <source>
        <dbReference type="ARBA" id="ARBA00006432"/>
    </source>
</evidence>
<dbReference type="InterPro" id="IPR020845">
    <property type="entry name" value="AMP-binding_CS"/>
</dbReference>
<dbReference type="EMBL" id="OZ037945">
    <property type="protein sequence ID" value="CAL1700591.1"/>
    <property type="molecule type" value="Genomic_DNA"/>
</dbReference>
<evidence type="ECO:0000256" key="4">
    <source>
        <dbReference type="ARBA" id="ARBA00022840"/>
    </source>
</evidence>
<feature type="domain" description="Acetyl-coenzyme A synthetase N-terminal" evidence="6">
    <location>
        <begin position="53"/>
        <end position="109"/>
    </location>
</feature>
<evidence type="ECO:0000259" key="5">
    <source>
        <dbReference type="Pfam" id="PF00501"/>
    </source>
</evidence>
<dbReference type="InterPro" id="IPR045851">
    <property type="entry name" value="AMP-bd_C_sf"/>
</dbReference>
<dbReference type="Proteomes" id="UP001497453">
    <property type="component" value="Chromosome 2"/>
</dbReference>
<dbReference type="Pfam" id="PF00501">
    <property type="entry name" value="AMP-binding"/>
    <property type="match status" value="1"/>
</dbReference>
<evidence type="ECO:0000259" key="6">
    <source>
        <dbReference type="Pfam" id="PF16177"/>
    </source>
</evidence>